<feature type="transmembrane region" description="Helical" evidence="2">
    <location>
        <begin position="115"/>
        <end position="136"/>
    </location>
</feature>
<reference evidence="3" key="1">
    <citation type="submission" date="2022-06" db="EMBL/GenBank/DDBJ databases">
        <title>Genome public.</title>
        <authorList>
            <person name="Sun Q."/>
        </authorList>
    </citation>
    <scope>NUCLEOTIDE SEQUENCE</scope>
    <source>
        <strain evidence="3">CWNU-1</strain>
    </source>
</reference>
<evidence type="ECO:0000313" key="4">
    <source>
        <dbReference type="Proteomes" id="UP001431429"/>
    </source>
</evidence>
<dbReference type="PANTHER" id="PTHR30221">
    <property type="entry name" value="SMALL-CONDUCTANCE MECHANOSENSITIVE CHANNEL"/>
    <property type="match status" value="1"/>
</dbReference>
<feature type="compositionally biased region" description="Low complexity" evidence="1">
    <location>
        <begin position="243"/>
        <end position="258"/>
    </location>
</feature>
<feature type="transmembrane region" description="Helical" evidence="2">
    <location>
        <begin position="156"/>
        <end position="174"/>
    </location>
</feature>
<dbReference type="InterPro" id="IPR008910">
    <property type="entry name" value="MSC_TM_helix"/>
</dbReference>
<dbReference type="EMBL" id="JAMQAW010000093">
    <property type="protein sequence ID" value="MCM2393882.1"/>
    <property type="molecule type" value="Genomic_DNA"/>
</dbReference>
<evidence type="ECO:0000313" key="3">
    <source>
        <dbReference type="EMBL" id="MCM2393882.1"/>
    </source>
</evidence>
<dbReference type="InterPro" id="IPR045275">
    <property type="entry name" value="MscS_archaea/bacteria_type"/>
</dbReference>
<feature type="transmembrane region" description="Helical" evidence="2">
    <location>
        <begin position="186"/>
        <end position="208"/>
    </location>
</feature>
<gene>
    <name evidence="3" type="ORF">NBG84_37390</name>
</gene>
<feature type="compositionally biased region" description="Basic and acidic residues" evidence="1">
    <location>
        <begin position="268"/>
        <end position="302"/>
    </location>
</feature>
<organism evidence="3 4">
    <name type="scientific">Streptomyces albipurpureus</name>
    <dbReference type="NCBI Taxonomy" id="2897419"/>
    <lineage>
        <taxon>Bacteria</taxon>
        <taxon>Bacillati</taxon>
        <taxon>Actinomycetota</taxon>
        <taxon>Actinomycetes</taxon>
        <taxon>Kitasatosporales</taxon>
        <taxon>Streptomycetaceae</taxon>
        <taxon>Streptomyces</taxon>
    </lineage>
</organism>
<comment type="caution">
    <text evidence="3">The sequence shown here is derived from an EMBL/GenBank/DDBJ whole genome shotgun (WGS) entry which is preliminary data.</text>
</comment>
<protein>
    <submittedName>
        <fullName evidence="3">Uncharacterized protein</fullName>
    </submittedName>
</protein>
<feature type="transmembrane region" description="Helical" evidence="2">
    <location>
        <begin position="29"/>
        <end position="47"/>
    </location>
</feature>
<proteinExistence type="predicted"/>
<evidence type="ECO:0000256" key="1">
    <source>
        <dbReference type="SAM" id="MobiDB-lite"/>
    </source>
</evidence>
<keyword evidence="2" id="KW-0472">Membrane</keyword>
<keyword evidence="2" id="KW-0812">Transmembrane</keyword>
<keyword evidence="4" id="KW-1185">Reference proteome</keyword>
<dbReference type="Pfam" id="PF05552">
    <property type="entry name" value="MS_channel_1st_1"/>
    <property type="match status" value="2"/>
</dbReference>
<feature type="region of interest" description="Disordered" evidence="1">
    <location>
        <begin position="243"/>
        <end position="302"/>
    </location>
</feature>
<feature type="transmembrane region" description="Helical" evidence="2">
    <location>
        <begin position="86"/>
        <end position="103"/>
    </location>
</feature>
<dbReference type="Proteomes" id="UP001431429">
    <property type="component" value="Unassembled WGS sequence"/>
</dbReference>
<keyword evidence="2" id="KW-1133">Transmembrane helix</keyword>
<accession>A0ABT0UZ89</accession>
<dbReference type="PANTHER" id="PTHR30221:SF1">
    <property type="entry name" value="SMALL-CONDUCTANCE MECHANOSENSITIVE CHANNEL"/>
    <property type="match status" value="1"/>
</dbReference>
<sequence>MSQPLALSVDFGQGFTDAWSAVAKFIPKFIAFLVILVIGWLIAKVIARVVDRLLRKVGFERLSERSGTADALRGSKYDATGILSKIVYYGILLIALQLAFGAFGPNPISGMINSVVAWLPKGIVAVVIVVVAMAIARAVRDIVRGALAGTSYGRTLATVAWAFIVALGVIAALGQAGIATSITGPLLTAALATVAGILIVGVGGGLIVPMRQRCERWLSVAEQESAGARDKISAYQQGRADAAAGLPGAGARTTTGPGKTTGGSHGGKATDRRETDRRGTDRRGTDRRGQEGPEGPERFDPM</sequence>
<dbReference type="RefSeq" id="WP_250924173.1">
    <property type="nucleotide sequence ID" value="NZ_JAMQAW010000093.1"/>
</dbReference>
<evidence type="ECO:0000256" key="2">
    <source>
        <dbReference type="SAM" id="Phobius"/>
    </source>
</evidence>
<name>A0ABT0UZ89_9ACTN</name>
<dbReference type="Gene3D" id="1.10.287.1260">
    <property type="match status" value="1"/>
</dbReference>